<dbReference type="AlphaFoldDB" id="A0A328Y942"/>
<reference evidence="4 5" key="1">
    <citation type="submission" date="2018-06" db="EMBL/GenBank/DDBJ databases">
        <title>Genomic Encyclopedia of Archaeal and Bacterial Type Strains, Phase II (KMG-II): from individual species to whole genera.</title>
        <authorList>
            <person name="Goeker M."/>
        </authorList>
    </citation>
    <scope>NUCLEOTIDE SEQUENCE [LARGE SCALE GENOMIC DNA]</scope>
    <source>
        <strain evidence="4 5">DSM 25663</strain>
    </source>
</reference>
<evidence type="ECO:0000313" key="4">
    <source>
        <dbReference type="EMBL" id="RAR70120.1"/>
    </source>
</evidence>
<feature type="domain" description="N-acetyltransferase" evidence="3">
    <location>
        <begin position="32"/>
        <end position="193"/>
    </location>
</feature>
<comment type="caution">
    <text evidence="4">The sequence shown here is derived from an EMBL/GenBank/DDBJ whole genome shotgun (WGS) entry which is preliminary data.</text>
</comment>
<accession>A0A328Y942</accession>
<dbReference type="PANTHER" id="PTHR43072:SF23">
    <property type="entry name" value="UPF0039 PROTEIN C11D3.02C"/>
    <property type="match status" value="1"/>
</dbReference>
<dbReference type="EMBL" id="QLSZ01000012">
    <property type="protein sequence ID" value="RAR70120.1"/>
    <property type="molecule type" value="Genomic_DNA"/>
</dbReference>
<dbReference type="PANTHER" id="PTHR43072">
    <property type="entry name" value="N-ACETYLTRANSFERASE"/>
    <property type="match status" value="1"/>
</dbReference>
<dbReference type="PROSITE" id="PS51186">
    <property type="entry name" value="GNAT"/>
    <property type="match status" value="1"/>
</dbReference>
<evidence type="ECO:0000256" key="2">
    <source>
        <dbReference type="ARBA" id="ARBA00023315"/>
    </source>
</evidence>
<dbReference type="GO" id="GO:0016747">
    <property type="term" value="F:acyltransferase activity, transferring groups other than amino-acyl groups"/>
    <property type="evidence" value="ECO:0007669"/>
    <property type="project" value="InterPro"/>
</dbReference>
<keyword evidence="2" id="KW-0012">Acyltransferase</keyword>
<dbReference type="Gene3D" id="3.40.630.30">
    <property type="match status" value="1"/>
</dbReference>
<name>A0A328Y942_9FLAO</name>
<evidence type="ECO:0000256" key="1">
    <source>
        <dbReference type="ARBA" id="ARBA00022679"/>
    </source>
</evidence>
<protein>
    <submittedName>
        <fullName evidence="4">Phosphinothricin acetyltransferase</fullName>
    </submittedName>
</protein>
<dbReference type="Proteomes" id="UP000248840">
    <property type="component" value="Unassembled WGS sequence"/>
</dbReference>
<proteinExistence type="predicted"/>
<dbReference type="CDD" id="cd04301">
    <property type="entry name" value="NAT_SF"/>
    <property type="match status" value="1"/>
</dbReference>
<gene>
    <name evidence="4" type="ORF">CLV55_11232</name>
</gene>
<keyword evidence="5" id="KW-1185">Reference proteome</keyword>
<dbReference type="InterPro" id="IPR000182">
    <property type="entry name" value="GNAT_dom"/>
</dbReference>
<evidence type="ECO:0000259" key="3">
    <source>
        <dbReference type="PROSITE" id="PS51186"/>
    </source>
</evidence>
<dbReference type="InterPro" id="IPR016181">
    <property type="entry name" value="Acyl_CoA_acyltransferase"/>
</dbReference>
<evidence type="ECO:0000313" key="5">
    <source>
        <dbReference type="Proteomes" id="UP000248840"/>
    </source>
</evidence>
<keyword evidence="1 4" id="KW-0808">Transferase</keyword>
<organism evidence="4 5">
    <name type="scientific">Flavobacterium aciduliphilum</name>
    <dbReference type="NCBI Taxonomy" id="1101402"/>
    <lineage>
        <taxon>Bacteria</taxon>
        <taxon>Pseudomonadati</taxon>
        <taxon>Bacteroidota</taxon>
        <taxon>Flavobacteriia</taxon>
        <taxon>Flavobacteriales</taxon>
        <taxon>Flavobacteriaceae</taxon>
        <taxon>Flavobacterium</taxon>
    </lineage>
</organism>
<sequence length="193" mass="22605">MCQFLFYYLFNDSFRIELKSFIFVFFLLKMEISIRPFQTQDTPALLDIINEAITNSTALYDYHPRTLEHQQKLFEIQLHKGFPINVAVVNELVVGYGTYSDFRYKDAYQFTVEHSVYVHQNYKGNGIGKRLLKSLVDSAKAQNKHTIIGVIDAENEESIMFHKLMGFEIVGTIRETGFKFGRWLDSIFMQKML</sequence>
<dbReference type="Pfam" id="PF13420">
    <property type="entry name" value="Acetyltransf_4"/>
    <property type="match status" value="1"/>
</dbReference>
<dbReference type="SUPFAM" id="SSF55729">
    <property type="entry name" value="Acyl-CoA N-acyltransferases (Nat)"/>
    <property type="match status" value="1"/>
</dbReference>